<proteinExistence type="inferred from homology"/>
<dbReference type="RefSeq" id="WP_238746986.1">
    <property type="nucleotide sequence ID" value="NZ_JAKOOW010000024.1"/>
</dbReference>
<dbReference type="InterPro" id="IPR036291">
    <property type="entry name" value="NAD(P)-bd_dom_sf"/>
</dbReference>
<protein>
    <submittedName>
        <fullName evidence="3">SDR family oxidoreductase</fullName>
    </submittedName>
</protein>
<organism evidence="3 4">
    <name type="scientific">Kingella pumchi</name>
    <dbReference type="NCBI Taxonomy" id="2779506"/>
    <lineage>
        <taxon>Bacteria</taxon>
        <taxon>Pseudomonadati</taxon>
        <taxon>Pseudomonadota</taxon>
        <taxon>Betaproteobacteria</taxon>
        <taxon>Neisseriales</taxon>
        <taxon>Neisseriaceae</taxon>
        <taxon>Kingella</taxon>
    </lineage>
</organism>
<name>A0ABS9NPR1_9NEIS</name>
<sequence>MSQSALQDKTILITGASQGLGEQVAAAYTAAGATVILMARSQKKLEKVYDSIAQSGGAEPFAVCFDLMAAEESEYERLAHTIAEATGGRLDGIVHCASYFYALSPLEFQTVAEWVNQYRINTVAPMALTRAMLPMLKESPDASVIFVGESHGETPQAYWGGFGASKAALNYLCRVAADEWERFDNLRANVLVPGSINSPQRIKTHPGEAASERKDMADIMPAFVYWASRESRGRSGEIVYL</sequence>
<accession>A0ABS9NPR1</accession>
<comment type="caution">
    <text evidence="3">The sequence shown here is derived from an EMBL/GenBank/DDBJ whole genome shotgun (WGS) entry which is preliminary data.</text>
</comment>
<dbReference type="PANTHER" id="PTHR44196">
    <property type="entry name" value="DEHYDROGENASE/REDUCTASE SDR FAMILY MEMBER 7B"/>
    <property type="match status" value="1"/>
</dbReference>
<evidence type="ECO:0000256" key="1">
    <source>
        <dbReference type="ARBA" id="ARBA00006484"/>
    </source>
</evidence>
<evidence type="ECO:0000313" key="4">
    <source>
        <dbReference type="Proteomes" id="UP001298424"/>
    </source>
</evidence>
<gene>
    <name evidence="3" type="ORF">MB824_06300</name>
</gene>
<comment type="similarity">
    <text evidence="1">Belongs to the short-chain dehydrogenases/reductases (SDR) family.</text>
</comment>
<dbReference type="NCBIfam" id="NF006431">
    <property type="entry name" value="PRK08703.1"/>
    <property type="match status" value="1"/>
</dbReference>
<reference evidence="3 4" key="1">
    <citation type="submission" date="2022-02" db="EMBL/GenBank/DDBJ databases">
        <title>Genome sequence data of Kingella unionensis sp. nov. strain CICC 24913 (CCUG 75125).</title>
        <authorList>
            <person name="Xiao M."/>
        </authorList>
    </citation>
    <scope>NUCLEOTIDE SEQUENCE [LARGE SCALE GENOMIC DNA]</scope>
    <source>
        <strain evidence="3 4">CICC 24913</strain>
    </source>
</reference>
<evidence type="ECO:0000313" key="3">
    <source>
        <dbReference type="EMBL" id="MCG6504101.1"/>
    </source>
</evidence>
<dbReference type="Gene3D" id="3.40.50.720">
    <property type="entry name" value="NAD(P)-binding Rossmann-like Domain"/>
    <property type="match status" value="1"/>
</dbReference>
<dbReference type="Pfam" id="PF00106">
    <property type="entry name" value="adh_short"/>
    <property type="match status" value="1"/>
</dbReference>
<evidence type="ECO:0000256" key="2">
    <source>
        <dbReference type="ARBA" id="ARBA00023002"/>
    </source>
</evidence>
<dbReference type="InterPro" id="IPR002347">
    <property type="entry name" value="SDR_fam"/>
</dbReference>
<dbReference type="PRINTS" id="PR00081">
    <property type="entry name" value="GDHRDH"/>
</dbReference>
<dbReference type="PANTHER" id="PTHR44196:SF4">
    <property type="entry name" value="SHORT CHAIN DEHYDROGENASE"/>
    <property type="match status" value="1"/>
</dbReference>
<dbReference type="SUPFAM" id="SSF51735">
    <property type="entry name" value="NAD(P)-binding Rossmann-fold domains"/>
    <property type="match status" value="1"/>
</dbReference>
<keyword evidence="4" id="KW-1185">Reference proteome</keyword>
<dbReference type="Proteomes" id="UP001298424">
    <property type="component" value="Unassembled WGS sequence"/>
</dbReference>
<dbReference type="EMBL" id="JAKOOW010000024">
    <property type="protein sequence ID" value="MCG6504101.1"/>
    <property type="molecule type" value="Genomic_DNA"/>
</dbReference>
<keyword evidence="2" id="KW-0560">Oxidoreductase</keyword>